<feature type="transmembrane region" description="Helical" evidence="1">
    <location>
        <begin position="172"/>
        <end position="189"/>
    </location>
</feature>
<proteinExistence type="predicted"/>
<organism evidence="2 3">
    <name type="scientific">Planomonospora corallina</name>
    <dbReference type="NCBI Taxonomy" id="1806052"/>
    <lineage>
        <taxon>Bacteria</taxon>
        <taxon>Bacillati</taxon>
        <taxon>Actinomycetota</taxon>
        <taxon>Actinomycetes</taxon>
        <taxon>Streptosporangiales</taxon>
        <taxon>Streptosporangiaceae</taxon>
        <taxon>Planomonospora</taxon>
    </lineage>
</organism>
<feature type="transmembrane region" description="Helical" evidence="1">
    <location>
        <begin position="97"/>
        <end position="117"/>
    </location>
</feature>
<keyword evidence="1" id="KW-0812">Transmembrane</keyword>
<gene>
    <name evidence="2" type="ORF">ACFOWE_21280</name>
</gene>
<keyword evidence="1" id="KW-1133">Transmembrane helix</keyword>
<evidence type="ECO:0008006" key="4">
    <source>
        <dbReference type="Google" id="ProtNLM"/>
    </source>
</evidence>
<name>A0ABV8I9H0_9ACTN</name>
<protein>
    <recommendedName>
        <fullName evidence="4">DUF2975 domain-containing protein</fullName>
    </recommendedName>
</protein>
<evidence type="ECO:0000256" key="1">
    <source>
        <dbReference type="SAM" id="Phobius"/>
    </source>
</evidence>
<keyword evidence="1" id="KW-0472">Membrane</keyword>
<dbReference type="RefSeq" id="WP_377290473.1">
    <property type="nucleotide sequence ID" value="NZ_JBHSBM010000024.1"/>
</dbReference>
<dbReference type="EMBL" id="JBHSBM010000024">
    <property type="protein sequence ID" value="MFC4060843.1"/>
    <property type="molecule type" value="Genomic_DNA"/>
</dbReference>
<evidence type="ECO:0000313" key="3">
    <source>
        <dbReference type="Proteomes" id="UP001595850"/>
    </source>
</evidence>
<comment type="caution">
    <text evidence="2">The sequence shown here is derived from an EMBL/GenBank/DDBJ whole genome shotgun (WGS) entry which is preliminary data.</text>
</comment>
<sequence>MAKPPSSIQTLEGIMWLGAAASVLGLALGLHRVFSSPGIDSRHVGVGYQAVSGAGQGQSVPTGPPGTPHLLPSSFDRTLVISDPDLSQRFLLALPDLLLTVALGAIAVLLLLMLRSFREGEPFAPPNAWRLAAVGIALLGIACIPHVEAISLKALVSGSPLEDMGVHSGEDFDWALVTGFAVLALAEFFRQGSRLRADTEGLV</sequence>
<reference evidence="3" key="1">
    <citation type="journal article" date="2019" name="Int. J. Syst. Evol. Microbiol.">
        <title>The Global Catalogue of Microorganisms (GCM) 10K type strain sequencing project: providing services to taxonomists for standard genome sequencing and annotation.</title>
        <authorList>
            <consortium name="The Broad Institute Genomics Platform"/>
            <consortium name="The Broad Institute Genome Sequencing Center for Infectious Disease"/>
            <person name="Wu L."/>
            <person name="Ma J."/>
        </authorList>
    </citation>
    <scope>NUCLEOTIDE SEQUENCE [LARGE SCALE GENOMIC DNA]</scope>
    <source>
        <strain evidence="3">TBRC 4489</strain>
    </source>
</reference>
<dbReference type="Proteomes" id="UP001595850">
    <property type="component" value="Unassembled WGS sequence"/>
</dbReference>
<keyword evidence="3" id="KW-1185">Reference proteome</keyword>
<accession>A0ABV8I9H0</accession>
<feature type="transmembrane region" description="Helical" evidence="1">
    <location>
        <begin position="129"/>
        <end position="152"/>
    </location>
</feature>
<evidence type="ECO:0000313" key="2">
    <source>
        <dbReference type="EMBL" id="MFC4060843.1"/>
    </source>
</evidence>